<name>A0A914R039_9BILA</name>
<dbReference type="GO" id="GO:0008270">
    <property type="term" value="F:zinc ion binding"/>
    <property type="evidence" value="ECO:0007669"/>
    <property type="project" value="UniProtKB-KW"/>
</dbReference>
<organism evidence="18 19">
    <name type="scientific">Panagrolaimus davidi</name>
    <dbReference type="NCBI Taxonomy" id="227884"/>
    <lineage>
        <taxon>Eukaryota</taxon>
        <taxon>Metazoa</taxon>
        <taxon>Ecdysozoa</taxon>
        <taxon>Nematoda</taxon>
        <taxon>Chromadorea</taxon>
        <taxon>Rhabditida</taxon>
        <taxon>Tylenchina</taxon>
        <taxon>Panagrolaimomorpha</taxon>
        <taxon>Panagrolaimoidea</taxon>
        <taxon>Panagrolaimidae</taxon>
        <taxon>Panagrolaimus</taxon>
    </lineage>
</organism>
<evidence type="ECO:0000256" key="12">
    <source>
        <dbReference type="ARBA" id="ARBA00023242"/>
    </source>
</evidence>
<evidence type="ECO:0000256" key="2">
    <source>
        <dbReference type="ARBA" id="ARBA00004123"/>
    </source>
</evidence>
<protein>
    <recommendedName>
        <fullName evidence="14">E3 ubiquitin protein ligase</fullName>
        <ecNumber evidence="14">2.3.2.27</ecNumber>
    </recommendedName>
</protein>
<dbReference type="PANTHER" id="PTHR23163">
    <property type="entry name" value="RING FINGER PROTEIN-RELATED"/>
    <property type="match status" value="1"/>
</dbReference>
<dbReference type="InterPro" id="IPR017907">
    <property type="entry name" value="Znf_RING_CS"/>
</dbReference>
<evidence type="ECO:0000256" key="16">
    <source>
        <dbReference type="SAM" id="MobiDB-lite"/>
    </source>
</evidence>
<evidence type="ECO:0000313" key="19">
    <source>
        <dbReference type="WBParaSite" id="PDA_v2.g4711.t1"/>
    </source>
</evidence>
<comment type="similarity">
    <text evidence="4 14">Belongs to the BRE1 family.</text>
</comment>
<evidence type="ECO:0000256" key="15">
    <source>
        <dbReference type="SAM" id="Coils"/>
    </source>
</evidence>
<evidence type="ECO:0000256" key="3">
    <source>
        <dbReference type="ARBA" id="ARBA00004906"/>
    </source>
</evidence>
<keyword evidence="11 14" id="KW-0175">Coiled coil</keyword>
<dbReference type="GO" id="GO:0033503">
    <property type="term" value="C:HULC complex"/>
    <property type="evidence" value="ECO:0007669"/>
    <property type="project" value="TreeGrafter"/>
</dbReference>
<evidence type="ECO:0000256" key="4">
    <source>
        <dbReference type="ARBA" id="ARBA00005555"/>
    </source>
</evidence>
<reference evidence="19" key="1">
    <citation type="submission" date="2022-11" db="UniProtKB">
        <authorList>
            <consortium name="WormBaseParasite"/>
        </authorList>
    </citation>
    <scope>IDENTIFICATION</scope>
</reference>
<dbReference type="Proteomes" id="UP000887578">
    <property type="component" value="Unplaced"/>
</dbReference>
<sequence>MKEIMLNLQEMMISDDRDYDRYDRSSRCSSLSVKRRRRDSNDTPKRSPRATPEPTPKPCDNLINISSELEAEPISDDENDISPSSSFASNISKSLLLTNISDYIYPKSSEIYVDRMPRRLADLFKHVLLPEQLQRPIAFPVEQETVKQLIQWLDSKKLKLSSEKKRLLERLILKHFIQYCRREQEHLLICRASEDYLDYRVYPVEIVKEIYHNVKEGEAAFNELRQLRNAEQKMTKAKTSSAVGFAKLLFGCTKELEKLFDFEQQELSCVSNRAKKENTIKFNHEYLNHLRELKTHLKDYCSSVGIMESKQMAVKEFLNEWKEMLNEQIEINERRKECYEDAKQKLSASIEEKRKKLAELKEQSQKLAEARVISTIKAQENTIALSKVKIRYNQLLDRIGKAGSAGDQIDAISEHLFKHYKELLSCPTCKVNPKNCALTKCYHLFCEECITKMFKTRNRKCPVCNTRVGPTDYHRVYF</sequence>
<evidence type="ECO:0000256" key="14">
    <source>
        <dbReference type="RuleBase" id="RU365038"/>
    </source>
</evidence>
<dbReference type="InterPro" id="IPR013956">
    <property type="entry name" value="E3_ubiquit_lig_Bre1"/>
</dbReference>
<evidence type="ECO:0000256" key="13">
    <source>
        <dbReference type="PROSITE-ProRule" id="PRU00175"/>
    </source>
</evidence>
<proteinExistence type="inferred from homology"/>
<dbReference type="AlphaFoldDB" id="A0A914R039"/>
<dbReference type="EC" id="2.3.2.27" evidence="14"/>
<dbReference type="SMART" id="SM00184">
    <property type="entry name" value="RING"/>
    <property type="match status" value="1"/>
</dbReference>
<evidence type="ECO:0000256" key="6">
    <source>
        <dbReference type="ARBA" id="ARBA00022723"/>
    </source>
</evidence>
<evidence type="ECO:0000256" key="11">
    <source>
        <dbReference type="ARBA" id="ARBA00023054"/>
    </source>
</evidence>
<comment type="catalytic activity">
    <reaction evidence="1 14">
        <text>S-ubiquitinyl-[E2 ubiquitin-conjugating enzyme]-L-cysteine + [acceptor protein]-L-lysine = [E2 ubiquitin-conjugating enzyme]-L-cysteine + N(6)-ubiquitinyl-[acceptor protein]-L-lysine.</text>
        <dbReference type="EC" id="2.3.2.27"/>
    </reaction>
</comment>
<dbReference type="GO" id="GO:0005634">
    <property type="term" value="C:nucleus"/>
    <property type="evidence" value="ECO:0007669"/>
    <property type="project" value="UniProtKB-SubCell"/>
</dbReference>
<dbReference type="GO" id="GO:0006325">
    <property type="term" value="P:chromatin organization"/>
    <property type="evidence" value="ECO:0007669"/>
    <property type="project" value="UniProtKB-KW"/>
</dbReference>
<keyword evidence="12 14" id="KW-0539">Nucleus</keyword>
<evidence type="ECO:0000313" key="18">
    <source>
        <dbReference type="Proteomes" id="UP000887578"/>
    </source>
</evidence>
<evidence type="ECO:0000256" key="9">
    <source>
        <dbReference type="ARBA" id="ARBA00022833"/>
    </source>
</evidence>
<comment type="subcellular location">
    <subcellularLocation>
        <location evidence="2 14">Nucleus</location>
    </subcellularLocation>
</comment>
<keyword evidence="8 14" id="KW-0833">Ubl conjugation pathway</keyword>
<feature type="domain" description="RING-type" evidence="17">
    <location>
        <begin position="426"/>
        <end position="465"/>
    </location>
</feature>
<keyword evidence="5 14" id="KW-0808">Transferase</keyword>
<dbReference type="PROSITE" id="PS00518">
    <property type="entry name" value="ZF_RING_1"/>
    <property type="match status" value="1"/>
</dbReference>
<evidence type="ECO:0000256" key="7">
    <source>
        <dbReference type="ARBA" id="ARBA00022771"/>
    </source>
</evidence>
<dbReference type="InterPro" id="IPR013083">
    <property type="entry name" value="Znf_RING/FYVE/PHD"/>
</dbReference>
<keyword evidence="9 14" id="KW-0862">Zinc</keyword>
<evidence type="ECO:0000259" key="17">
    <source>
        <dbReference type="PROSITE" id="PS50089"/>
    </source>
</evidence>
<evidence type="ECO:0000256" key="10">
    <source>
        <dbReference type="ARBA" id="ARBA00022853"/>
    </source>
</evidence>
<dbReference type="GO" id="GO:0061630">
    <property type="term" value="F:ubiquitin protein ligase activity"/>
    <property type="evidence" value="ECO:0007669"/>
    <property type="project" value="UniProtKB-EC"/>
</dbReference>
<keyword evidence="7 13" id="KW-0863">Zinc-finger</keyword>
<feature type="region of interest" description="Disordered" evidence="16">
    <location>
        <begin position="15"/>
        <end position="60"/>
    </location>
</feature>
<evidence type="ECO:0000256" key="8">
    <source>
        <dbReference type="ARBA" id="ARBA00022786"/>
    </source>
</evidence>
<evidence type="ECO:0000256" key="1">
    <source>
        <dbReference type="ARBA" id="ARBA00000900"/>
    </source>
</evidence>
<dbReference type="Pfam" id="PF13920">
    <property type="entry name" value="zf-C3HC4_3"/>
    <property type="match status" value="1"/>
</dbReference>
<keyword evidence="6 14" id="KW-0479">Metal-binding</keyword>
<dbReference type="GO" id="GO:0016567">
    <property type="term" value="P:protein ubiquitination"/>
    <property type="evidence" value="ECO:0007669"/>
    <property type="project" value="UniProtKB-UniRule"/>
</dbReference>
<dbReference type="Gene3D" id="3.30.40.10">
    <property type="entry name" value="Zinc/RING finger domain, C3HC4 (zinc finger)"/>
    <property type="match status" value="1"/>
</dbReference>
<evidence type="ECO:0000256" key="5">
    <source>
        <dbReference type="ARBA" id="ARBA00022679"/>
    </source>
</evidence>
<dbReference type="InterPro" id="IPR001841">
    <property type="entry name" value="Znf_RING"/>
</dbReference>
<keyword evidence="10 14" id="KW-0156">Chromatin regulator</keyword>
<keyword evidence="18" id="KW-1185">Reference proteome</keyword>
<dbReference type="CDD" id="cd16499">
    <property type="entry name" value="RING-HC_Bre1-like"/>
    <property type="match status" value="1"/>
</dbReference>
<comment type="pathway">
    <text evidence="3 14">Protein modification; protein ubiquitination.</text>
</comment>
<dbReference type="SUPFAM" id="SSF57850">
    <property type="entry name" value="RING/U-box"/>
    <property type="match status" value="1"/>
</dbReference>
<dbReference type="PROSITE" id="PS50089">
    <property type="entry name" value="ZF_RING_2"/>
    <property type="match status" value="1"/>
</dbReference>
<feature type="coiled-coil region" evidence="15">
    <location>
        <begin position="322"/>
        <end position="370"/>
    </location>
</feature>
<dbReference type="PANTHER" id="PTHR23163:SF0">
    <property type="entry name" value="E3 UBIQUITIN-PROTEIN LIGASE BRE1"/>
    <property type="match status" value="1"/>
</dbReference>
<dbReference type="WBParaSite" id="PDA_v2.g4711.t1">
    <property type="protein sequence ID" value="PDA_v2.g4711.t1"/>
    <property type="gene ID" value="PDA_v2.g4711"/>
</dbReference>
<feature type="compositionally biased region" description="Basic and acidic residues" evidence="16">
    <location>
        <begin position="15"/>
        <end position="26"/>
    </location>
</feature>
<accession>A0A914R039</accession>